<sequence length="73" mass="8224">MTRIFSSAYRSFTSPPLALWLDSVDLIAPSGHRTPSLLCISPFIKSLARLSERRLLLVTVRSSKQLRTIWPAP</sequence>
<keyword evidence="2" id="KW-1185">Reference proteome</keyword>
<reference evidence="1 2" key="2">
    <citation type="journal article" date="2012" name="Open Biol.">
        <title>Characteristics of nucleosomes and linker DNA regions on the genome of the basidiomycete Mixia osmundae revealed by mono- and dinucleosome mapping.</title>
        <authorList>
            <person name="Nishida H."/>
            <person name="Kondo S."/>
            <person name="Matsumoto T."/>
            <person name="Suzuki Y."/>
            <person name="Yoshikawa H."/>
            <person name="Taylor T.D."/>
            <person name="Sugiyama J."/>
        </authorList>
    </citation>
    <scope>NUCLEOTIDE SEQUENCE [LARGE SCALE GENOMIC DNA]</scope>
    <source>
        <strain evidence="2">CBS 9802 / IAM 14324 / JCM 22182 / KY 12970</strain>
    </source>
</reference>
<organism evidence="1 2">
    <name type="scientific">Mixia osmundae (strain CBS 9802 / IAM 14324 / JCM 22182 / KY 12970)</name>
    <dbReference type="NCBI Taxonomy" id="764103"/>
    <lineage>
        <taxon>Eukaryota</taxon>
        <taxon>Fungi</taxon>
        <taxon>Dikarya</taxon>
        <taxon>Basidiomycota</taxon>
        <taxon>Pucciniomycotina</taxon>
        <taxon>Mixiomycetes</taxon>
        <taxon>Mixiales</taxon>
        <taxon>Mixiaceae</taxon>
        <taxon>Mixia</taxon>
    </lineage>
</organism>
<accession>G7E3L6</accession>
<proteinExistence type="predicted"/>
<dbReference type="EMBL" id="BABT02000119">
    <property type="protein sequence ID" value="GAA97426.1"/>
    <property type="molecule type" value="Genomic_DNA"/>
</dbReference>
<dbReference type="HOGENOM" id="CLU_2764774_0_0_1"/>
<evidence type="ECO:0000313" key="2">
    <source>
        <dbReference type="Proteomes" id="UP000009131"/>
    </source>
</evidence>
<reference evidence="1 2" key="1">
    <citation type="journal article" date="2011" name="J. Gen. Appl. Microbiol.">
        <title>Draft genome sequencing of the enigmatic basidiomycete Mixia osmundae.</title>
        <authorList>
            <person name="Nishida H."/>
            <person name="Nagatsuka Y."/>
            <person name="Sugiyama J."/>
        </authorList>
    </citation>
    <scope>NUCLEOTIDE SEQUENCE [LARGE SCALE GENOMIC DNA]</scope>
    <source>
        <strain evidence="2">CBS 9802 / IAM 14324 / JCM 22182 / KY 12970</strain>
    </source>
</reference>
<protein>
    <submittedName>
        <fullName evidence="1">Uncharacterized protein</fullName>
    </submittedName>
</protein>
<dbReference type="Proteomes" id="UP000009131">
    <property type="component" value="Unassembled WGS sequence"/>
</dbReference>
<name>G7E3L6_MIXOS</name>
<gene>
    <name evidence="1" type="primary">Mo04104</name>
    <name evidence="1" type="ORF">E5Q_04104</name>
</gene>
<evidence type="ECO:0000313" key="1">
    <source>
        <dbReference type="EMBL" id="GAA97426.1"/>
    </source>
</evidence>
<dbReference type="InParanoid" id="G7E3L6"/>
<dbReference type="AlphaFoldDB" id="G7E3L6"/>
<comment type="caution">
    <text evidence="1">The sequence shown here is derived from an EMBL/GenBank/DDBJ whole genome shotgun (WGS) entry which is preliminary data.</text>
</comment>